<dbReference type="Proteomes" id="UP000694559">
    <property type="component" value="Unplaced"/>
</dbReference>
<sequence>MGSAFGLAKRTLRFRFFHRTPWRTFIALSLSCSLLKVTKANVCFPISFILCGLSPYLARNFLTSLKPMYLGRF</sequence>
<evidence type="ECO:0000313" key="2">
    <source>
        <dbReference type="Proteomes" id="UP000694559"/>
    </source>
</evidence>
<dbReference type="AlphaFoldDB" id="A0A8C6XUV2"/>
<keyword evidence="2" id="KW-1185">Reference proteome</keyword>
<organism evidence="1 2">
    <name type="scientific">Naja naja</name>
    <name type="common">Indian cobra</name>
    <dbReference type="NCBI Taxonomy" id="35670"/>
    <lineage>
        <taxon>Eukaryota</taxon>
        <taxon>Metazoa</taxon>
        <taxon>Chordata</taxon>
        <taxon>Craniata</taxon>
        <taxon>Vertebrata</taxon>
        <taxon>Euteleostomi</taxon>
        <taxon>Lepidosauria</taxon>
        <taxon>Squamata</taxon>
        <taxon>Bifurcata</taxon>
        <taxon>Unidentata</taxon>
        <taxon>Episquamata</taxon>
        <taxon>Toxicofera</taxon>
        <taxon>Serpentes</taxon>
        <taxon>Colubroidea</taxon>
        <taxon>Elapidae</taxon>
        <taxon>Elapinae</taxon>
        <taxon>Naja</taxon>
    </lineage>
</organism>
<reference evidence="1" key="2">
    <citation type="submission" date="2025-09" db="UniProtKB">
        <authorList>
            <consortium name="Ensembl"/>
        </authorList>
    </citation>
    <scope>IDENTIFICATION</scope>
</reference>
<dbReference type="OrthoDB" id="8695574at2759"/>
<name>A0A8C6XUV2_NAJNA</name>
<reference evidence="1" key="1">
    <citation type="submission" date="2025-08" db="UniProtKB">
        <authorList>
            <consortium name="Ensembl"/>
        </authorList>
    </citation>
    <scope>IDENTIFICATION</scope>
</reference>
<dbReference type="GeneTree" id="ENSGT01140000282840"/>
<protein>
    <submittedName>
        <fullName evidence="1">Uncharacterized protein</fullName>
    </submittedName>
</protein>
<proteinExistence type="predicted"/>
<dbReference type="OMA" id="YLGRFWI"/>
<evidence type="ECO:0000313" key="1">
    <source>
        <dbReference type="Ensembl" id="ENSNNAP00000019764.1"/>
    </source>
</evidence>
<accession>A0A8C6XUV2</accession>
<dbReference type="Ensembl" id="ENSNNAT00000020746.1">
    <property type="protein sequence ID" value="ENSNNAP00000019764.1"/>
    <property type="gene ID" value="ENSNNAG00000013172.1"/>
</dbReference>